<name>A0ABN7V2V9_GIGMA</name>
<accession>A0ABN7V2V9</accession>
<proteinExistence type="predicted"/>
<evidence type="ECO:0000313" key="1">
    <source>
        <dbReference type="EMBL" id="CAG8722347.1"/>
    </source>
</evidence>
<comment type="caution">
    <text evidence="1">The sequence shown here is derived from an EMBL/GenBank/DDBJ whole genome shotgun (WGS) entry which is preliminary data.</text>
</comment>
<protein>
    <submittedName>
        <fullName evidence="1">5028_t:CDS:1</fullName>
    </submittedName>
</protein>
<organism evidence="1 2">
    <name type="scientific">Gigaspora margarita</name>
    <dbReference type="NCBI Taxonomy" id="4874"/>
    <lineage>
        <taxon>Eukaryota</taxon>
        <taxon>Fungi</taxon>
        <taxon>Fungi incertae sedis</taxon>
        <taxon>Mucoromycota</taxon>
        <taxon>Glomeromycotina</taxon>
        <taxon>Glomeromycetes</taxon>
        <taxon>Diversisporales</taxon>
        <taxon>Gigasporaceae</taxon>
        <taxon>Gigaspora</taxon>
    </lineage>
</organism>
<dbReference type="Proteomes" id="UP000789901">
    <property type="component" value="Unassembled WGS sequence"/>
</dbReference>
<keyword evidence="2" id="KW-1185">Reference proteome</keyword>
<feature type="non-terminal residue" evidence="1">
    <location>
        <position position="139"/>
    </location>
</feature>
<dbReference type="EMBL" id="CAJVQB010008718">
    <property type="protein sequence ID" value="CAG8722347.1"/>
    <property type="molecule type" value="Genomic_DNA"/>
</dbReference>
<sequence>MKGSKGCLAAIIGFVAWDNEYLPPNTETVKWSLQDLNAYHGGKYVFVGMYYEKEQNPVTGVDFLIQDDAGPHTPNDWKSSDVDLNSGASGKYLYLIWRTGKIEKEPIFRIIFIESNSKLPPYYKGWNVINKDLCAGAGS</sequence>
<gene>
    <name evidence="1" type="ORF">GMARGA_LOCUS13638</name>
</gene>
<reference evidence="1 2" key="1">
    <citation type="submission" date="2021-06" db="EMBL/GenBank/DDBJ databases">
        <authorList>
            <person name="Kallberg Y."/>
            <person name="Tangrot J."/>
            <person name="Rosling A."/>
        </authorList>
    </citation>
    <scope>NUCLEOTIDE SEQUENCE [LARGE SCALE GENOMIC DNA]</scope>
    <source>
        <strain evidence="1 2">120-4 pot B 10/14</strain>
    </source>
</reference>
<evidence type="ECO:0000313" key="2">
    <source>
        <dbReference type="Proteomes" id="UP000789901"/>
    </source>
</evidence>
<dbReference type="Gene3D" id="2.100.10.50">
    <property type="match status" value="1"/>
</dbReference>